<gene>
    <name evidence="1" type="ORF">GVO57_06055</name>
</gene>
<protein>
    <submittedName>
        <fullName evidence="1">Uncharacterized protein</fullName>
    </submittedName>
</protein>
<dbReference type="Proteomes" id="UP000464468">
    <property type="component" value="Chromosome"/>
</dbReference>
<name>A0A7Z2S5K9_9SPHN</name>
<accession>A0A7Z2S5K9</accession>
<keyword evidence="2" id="KW-1185">Reference proteome</keyword>
<evidence type="ECO:0000313" key="1">
    <source>
        <dbReference type="EMBL" id="QHL90478.1"/>
    </source>
</evidence>
<evidence type="ECO:0000313" key="2">
    <source>
        <dbReference type="Proteomes" id="UP000464468"/>
    </source>
</evidence>
<proteinExistence type="predicted"/>
<sequence length="291" mass="31750">MPEISFGSLLSTFRASLDLVSSELDLRLDGTDFYDYVLLLSILQANASGARGEIRKHFSIRSIADGIGLPNETARRHVMRLAEKGLVLVDETGCHVARTSPIYSEYIDNLEAGAKTTHALVSRLEPLGLVGDNGQRLASADIWITNQRRIGHLAFEHTLRTLTSVQMLCRRLLPTILFVKVFTINTSRVGHDALIDITPGACAALADRGLLRPARAIDLAGKIRVASTTIGRHLQRGVTAGLYRHTPDGLLVDCAMLASERGIDMMGKTRASLVRLFNDLTQLARAEALVS</sequence>
<dbReference type="EMBL" id="CP047895">
    <property type="protein sequence ID" value="QHL90478.1"/>
    <property type="molecule type" value="Genomic_DNA"/>
</dbReference>
<dbReference type="RefSeq" id="WP_160592406.1">
    <property type="nucleotide sequence ID" value="NZ_CP047895.1"/>
</dbReference>
<dbReference type="KEGG" id="schy:GVO57_06055"/>
<organism evidence="1 2">
    <name type="scientific">Sphingomonas changnyeongensis</name>
    <dbReference type="NCBI Taxonomy" id="2698679"/>
    <lineage>
        <taxon>Bacteria</taxon>
        <taxon>Pseudomonadati</taxon>
        <taxon>Pseudomonadota</taxon>
        <taxon>Alphaproteobacteria</taxon>
        <taxon>Sphingomonadales</taxon>
        <taxon>Sphingomonadaceae</taxon>
        <taxon>Sphingomonas</taxon>
    </lineage>
</organism>
<reference evidence="1 2" key="1">
    <citation type="submission" date="2020-01" db="EMBL/GenBank/DDBJ databases">
        <title>Sphingomonas sp. C33 whole genome sequece.</title>
        <authorList>
            <person name="Park C."/>
        </authorList>
    </citation>
    <scope>NUCLEOTIDE SEQUENCE [LARGE SCALE GENOMIC DNA]</scope>
    <source>
        <strain evidence="1 2">C33</strain>
    </source>
</reference>
<dbReference type="AlphaFoldDB" id="A0A7Z2S5K9"/>